<dbReference type="InterPro" id="IPR009051">
    <property type="entry name" value="Helical_ferredxn"/>
</dbReference>
<evidence type="ECO:0000256" key="3">
    <source>
        <dbReference type="ARBA" id="ARBA00022737"/>
    </source>
</evidence>
<dbReference type="SUPFAM" id="SSF46548">
    <property type="entry name" value="alpha-helical ferredoxin"/>
    <property type="match status" value="1"/>
</dbReference>
<evidence type="ECO:0000259" key="6">
    <source>
        <dbReference type="PROSITE" id="PS51379"/>
    </source>
</evidence>
<dbReference type="PROSITE" id="PS51379">
    <property type="entry name" value="4FE4S_FER_2"/>
    <property type="match status" value="1"/>
</dbReference>
<proteinExistence type="predicted"/>
<sequence length="401" mass="43551">MKPNSFHTPDACTACTICVAHCPVAKATMNFRGPKLTGPAYERFRLLGFGDEASLEYCSNCKNCDISCPSGVPVATFNMLARAAYCKNNPQSLRDWLLAHSGDLGKLSAIAPAWALNFGMNNPISRFAMHAMGIEKRAPLPAFGPLGKRRELDAKRKTPVTEKTVAFFPGCFIRYYDPQMGLDLIRVLEMAGYTVVVPQEFECCGLPMVAGGYADDARDKARINTMELGRWARRGIPVLTACPSCALMLKHEYRDLFPDEDLEDHAPNVVDGCEFIMDLVRDGTLRPDGANVPDKRLAYHAPCHLRAQGTGRVGLDLLRMIPGLDVADMDAGCCGISGSYGFKTGKYEIGMAVGTDLFNAMKDSKATLSASECGTCRVQMRHGSGLAAAHPISILLRALGK</sequence>
<evidence type="ECO:0000256" key="4">
    <source>
        <dbReference type="ARBA" id="ARBA00023004"/>
    </source>
</evidence>
<reference evidence="7" key="1">
    <citation type="submission" date="2016-04" db="EMBL/GenBank/DDBJ databases">
        <authorList>
            <person name="Evans L.H."/>
            <person name="Alamgir A."/>
            <person name="Owens N."/>
            <person name="Weber N.D."/>
            <person name="Virtaneva K."/>
            <person name="Barbian K."/>
            <person name="Babar A."/>
            <person name="Rosenke K."/>
        </authorList>
    </citation>
    <scope>NUCLEOTIDE SEQUENCE</scope>
    <source>
        <strain evidence="7">86</strain>
    </source>
</reference>
<dbReference type="Pfam" id="PF13183">
    <property type="entry name" value="Fer4_8"/>
    <property type="match status" value="1"/>
</dbReference>
<keyword evidence="4" id="KW-0408">Iron</keyword>
<dbReference type="GO" id="GO:0051539">
    <property type="term" value="F:4 iron, 4 sulfur cluster binding"/>
    <property type="evidence" value="ECO:0007669"/>
    <property type="project" value="UniProtKB-KW"/>
</dbReference>
<dbReference type="NCBIfam" id="TIGR03379">
    <property type="entry name" value="glycerol3P_GlpC"/>
    <property type="match status" value="1"/>
</dbReference>
<dbReference type="GO" id="GO:0009331">
    <property type="term" value="C:glycerol-3-phosphate dehydrogenase (FAD) complex"/>
    <property type="evidence" value="ECO:0007669"/>
    <property type="project" value="InterPro"/>
</dbReference>
<dbReference type="GO" id="GO:0016491">
    <property type="term" value="F:oxidoreductase activity"/>
    <property type="evidence" value="ECO:0007669"/>
    <property type="project" value="UniProtKB-ARBA"/>
</dbReference>
<dbReference type="NCBIfam" id="NF008369">
    <property type="entry name" value="PRK11168.1"/>
    <property type="match status" value="1"/>
</dbReference>
<evidence type="ECO:0000256" key="2">
    <source>
        <dbReference type="ARBA" id="ARBA00022723"/>
    </source>
</evidence>
<dbReference type="PROSITE" id="PS00198">
    <property type="entry name" value="4FE4S_FER_1"/>
    <property type="match status" value="2"/>
</dbReference>
<evidence type="ECO:0000313" key="7">
    <source>
        <dbReference type="EMBL" id="SBV90815.1"/>
    </source>
</evidence>
<feature type="domain" description="4Fe-4S ferredoxin-type" evidence="6">
    <location>
        <begin position="3"/>
        <end position="32"/>
    </location>
</feature>
<organism evidence="7">
    <name type="scientific">uncultured delta proteobacterium</name>
    <dbReference type="NCBI Taxonomy" id="34034"/>
    <lineage>
        <taxon>Bacteria</taxon>
        <taxon>Deltaproteobacteria</taxon>
        <taxon>environmental samples</taxon>
    </lineage>
</organism>
<protein>
    <submittedName>
        <fullName evidence="7">Glycerol-3-phosphate dehydrogenase, anaerobic, C subunit</fullName>
    </submittedName>
</protein>
<evidence type="ECO:0000256" key="1">
    <source>
        <dbReference type="ARBA" id="ARBA00022485"/>
    </source>
</evidence>
<dbReference type="InterPro" id="IPR004017">
    <property type="entry name" value="Cys_rich_dom"/>
</dbReference>
<keyword evidence="1" id="KW-0004">4Fe-4S</keyword>
<dbReference type="AlphaFoldDB" id="A0A212IV86"/>
<dbReference type="Pfam" id="PF02754">
    <property type="entry name" value="CCG"/>
    <property type="match status" value="2"/>
</dbReference>
<dbReference type="InterPro" id="IPR017753">
    <property type="entry name" value="G3P_DH_GlpC_su"/>
</dbReference>
<gene>
    <name evidence="7" type="ORF">KL86DPRO_10092</name>
</gene>
<keyword evidence="5" id="KW-0411">Iron-sulfur</keyword>
<dbReference type="PANTHER" id="PTHR32479">
    <property type="entry name" value="GLYCOLATE OXIDASE IRON-SULFUR SUBUNIT"/>
    <property type="match status" value="1"/>
</dbReference>
<dbReference type="Gene3D" id="1.10.1060.10">
    <property type="entry name" value="Alpha-helical ferredoxin"/>
    <property type="match status" value="1"/>
</dbReference>
<evidence type="ECO:0000256" key="5">
    <source>
        <dbReference type="ARBA" id="ARBA00023014"/>
    </source>
</evidence>
<name>A0A212IV86_9DELT</name>
<keyword evidence="3" id="KW-0677">Repeat</keyword>
<dbReference type="GO" id="GO:0046872">
    <property type="term" value="F:metal ion binding"/>
    <property type="evidence" value="ECO:0007669"/>
    <property type="project" value="UniProtKB-KW"/>
</dbReference>
<dbReference type="InterPro" id="IPR017896">
    <property type="entry name" value="4Fe4S_Fe-S-bd"/>
</dbReference>
<accession>A0A212IV86</accession>
<keyword evidence="2" id="KW-0479">Metal-binding</keyword>
<dbReference type="GO" id="GO:0016020">
    <property type="term" value="C:membrane"/>
    <property type="evidence" value="ECO:0007669"/>
    <property type="project" value="InterPro"/>
</dbReference>
<dbReference type="EMBL" id="FLUQ01000001">
    <property type="protein sequence ID" value="SBV90815.1"/>
    <property type="molecule type" value="Genomic_DNA"/>
</dbReference>
<dbReference type="PANTHER" id="PTHR32479:SF19">
    <property type="entry name" value="ANAEROBIC GLYCEROL-3-PHOSPHATE DEHYDROGENASE SUBUNIT C"/>
    <property type="match status" value="1"/>
</dbReference>
<dbReference type="InterPro" id="IPR017900">
    <property type="entry name" value="4Fe4S_Fe_S_CS"/>
</dbReference>
<dbReference type="GO" id="GO:0009061">
    <property type="term" value="P:anaerobic respiration"/>
    <property type="evidence" value="ECO:0007669"/>
    <property type="project" value="InterPro"/>
</dbReference>